<comment type="cofactor">
    <cofactor evidence="1 8">
        <name>Zn(2+)</name>
        <dbReference type="ChEBI" id="CHEBI:29105"/>
    </cofactor>
</comment>
<dbReference type="InterPro" id="IPR002328">
    <property type="entry name" value="ADH_Zn_CS"/>
</dbReference>
<reference evidence="13" key="3">
    <citation type="journal article" date="2020" name="Plant Biotechnol. J.">
        <title>The pomegranate (Punica granatum L.) draft genome dissects genetic divergence between soft- and hard-seeded cultivars.</title>
        <authorList>
            <person name="Luo X."/>
            <person name="Li H."/>
            <person name="Wu Z."/>
            <person name="Yao W."/>
            <person name="Zhao P."/>
            <person name="Cao D."/>
            <person name="Yu H."/>
            <person name="Li K."/>
            <person name="Poudel K."/>
            <person name="Zhao D."/>
            <person name="Zhang F."/>
            <person name="Xia X."/>
            <person name="Chen L."/>
            <person name="Wang Q."/>
            <person name="Jing D."/>
            <person name="Cao S."/>
        </authorList>
    </citation>
    <scope>NUCLEOTIDE SEQUENCE [LARGE SCALE GENOMIC DNA]</scope>
</reference>
<feature type="domain" description="Alcohol dehydrogenase-like C-terminal" evidence="9">
    <location>
        <begin position="221"/>
        <end position="342"/>
    </location>
</feature>
<evidence type="ECO:0000256" key="4">
    <source>
        <dbReference type="ARBA" id="ARBA00022833"/>
    </source>
</evidence>
<dbReference type="AlphaFoldDB" id="A0A218WW62"/>
<gene>
    <name evidence="14" type="primary">LOC116210499</name>
    <name evidence="11" type="ORF">CDL15_Pgr009868</name>
</gene>
<evidence type="ECO:0000256" key="7">
    <source>
        <dbReference type="ARBA" id="ARBA00060764"/>
    </source>
</evidence>
<organism evidence="11 12">
    <name type="scientific">Punica granatum</name>
    <name type="common">Pomegranate</name>
    <dbReference type="NCBI Taxonomy" id="22663"/>
    <lineage>
        <taxon>Eukaryota</taxon>
        <taxon>Viridiplantae</taxon>
        <taxon>Streptophyta</taxon>
        <taxon>Embryophyta</taxon>
        <taxon>Tracheophyta</taxon>
        <taxon>Spermatophyta</taxon>
        <taxon>Magnoliopsida</taxon>
        <taxon>eudicotyledons</taxon>
        <taxon>Gunneridae</taxon>
        <taxon>Pentapetalae</taxon>
        <taxon>rosids</taxon>
        <taxon>malvids</taxon>
        <taxon>Myrtales</taxon>
        <taxon>Lythraceae</taxon>
        <taxon>Punica</taxon>
    </lineage>
</organism>
<keyword evidence="13" id="KW-1185">Reference proteome</keyword>
<keyword evidence="6" id="KW-0520">NAD</keyword>
<reference evidence="14" key="4">
    <citation type="submission" date="2025-04" db="UniProtKB">
        <authorList>
            <consortium name="RefSeq"/>
        </authorList>
    </citation>
    <scope>IDENTIFICATION</scope>
    <source>
        <tissue evidence="14">Leaf</tissue>
    </source>
</reference>
<dbReference type="SUPFAM" id="SSF50129">
    <property type="entry name" value="GroES-like"/>
    <property type="match status" value="1"/>
</dbReference>
<dbReference type="Proteomes" id="UP000515151">
    <property type="component" value="Chromosome 6"/>
</dbReference>
<keyword evidence="5" id="KW-0560">Oxidoreductase</keyword>
<dbReference type="EMBL" id="MTKT01003224">
    <property type="protein sequence ID" value="OWM76222.1"/>
    <property type="molecule type" value="Genomic_DNA"/>
</dbReference>
<keyword evidence="3 8" id="KW-0479">Metal-binding</keyword>
<evidence type="ECO:0000313" key="14">
    <source>
        <dbReference type="RefSeq" id="XP_031400243.1"/>
    </source>
</evidence>
<dbReference type="SUPFAM" id="SSF51735">
    <property type="entry name" value="NAD(P)-binding Rossmann-fold domains"/>
    <property type="match status" value="1"/>
</dbReference>
<dbReference type="GeneID" id="116210499"/>
<dbReference type="RefSeq" id="XP_031400243.1">
    <property type="nucleotide sequence ID" value="XM_031544383.1"/>
</dbReference>
<evidence type="ECO:0000313" key="11">
    <source>
        <dbReference type="EMBL" id="OWM76222.1"/>
    </source>
</evidence>
<feature type="domain" description="Alcohol dehydrogenase-like N-terminal" evidence="10">
    <location>
        <begin position="38"/>
        <end position="176"/>
    </location>
</feature>
<evidence type="ECO:0000313" key="13">
    <source>
        <dbReference type="Proteomes" id="UP000515151"/>
    </source>
</evidence>
<dbReference type="Gene3D" id="3.40.50.720">
    <property type="entry name" value="NAD(P)-binding Rossmann-like Domain"/>
    <property type="match status" value="1"/>
</dbReference>
<evidence type="ECO:0000256" key="3">
    <source>
        <dbReference type="ARBA" id="ARBA00022723"/>
    </source>
</evidence>
<sequence>MSSSSSSHRNSVIKCKGVVCRGPEEWKVEEIEVDPPQASEVRIKMLYASICHTDFLISEGFPLPLYPRILGHEGIGVVESVGEKVAELKEGDLVMPCYVAECGECENCTSGVTNMCLTHPFTFSGLMPDGTSRLHLPAAGRAGGGASHRQPLYHLLSCSTWSEYAVSDANFVIKLQDFQPDLPQLSLASFLSCGFSTGFGAAQVEARVEKGSSVAVLGLGAVGLGAVEGAKVQGAATIIGVDKNEMKREKGKAFGMTHFINPDHSPDRSISDLIKDLTDGLGVDYCIECTGVAPLITEALDSTKVGKGKVIMVGAGHTSFSVNSVSLLAGRTLKGTIFGGIKPRFHLPLLLDRCKSKEIPLDKLLTHEIQLGDITKAIEMVHSQDCVKILIRI</sequence>
<reference evidence="12" key="1">
    <citation type="journal article" date="2017" name="Plant J.">
        <title>The pomegranate (Punica granatum L.) genome and the genomics of punicalagin biosynthesis.</title>
        <authorList>
            <person name="Qin G."/>
            <person name="Xu C."/>
            <person name="Ming R."/>
            <person name="Tang H."/>
            <person name="Guyot R."/>
            <person name="Kramer E.M."/>
            <person name="Hu Y."/>
            <person name="Yi X."/>
            <person name="Qi Y."/>
            <person name="Xu X."/>
            <person name="Gao Z."/>
            <person name="Pan H."/>
            <person name="Jian J."/>
            <person name="Tian Y."/>
            <person name="Yue Z."/>
            <person name="Xu Y."/>
        </authorList>
    </citation>
    <scope>NUCLEOTIDE SEQUENCE [LARGE SCALE GENOMIC DNA]</scope>
    <source>
        <strain evidence="12">cv. Dabenzi</strain>
    </source>
</reference>
<dbReference type="InterPro" id="IPR013154">
    <property type="entry name" value="ADH-like_N"/>
</dbReference>
<proteinExistence type="inferred from homology"/>
<dbReference type="GO" id="GO:0005829">
    <property type="term" value="C:cytosol"/>
    <property type="evidence" value="ECO:0007669"/>
    <property type="project" value="TreeGrafter"/>
</dbReference>
<comment type="subunit">
    <text evidence="2">Homodimer.</text>
</comment>
<dbReference type="GO" id="GO:0051903">
    <property type="term" value="F:S-(hydroxymethyl)glutathione dehydrogenase [NAD(P)+] activity"/>
    <property type="evidence" value="ECO:0007669"/>
    <property type="project" value="TreeGrafter"/>
</dbReference>
<dbReference type="InterPro" id="IPR013149">
    <property type="entry name" value="ADH-like_C"/>
</dbReference>
<comment type="similarity">
    <text evidence="7">Belongs to the zinc-containing alcohol dehydrogenase family. Class-IV subfamily.</text>
</comment>
<protein>
    <submittedName>
        <fullName evidence="14">CYP enzymes assisting alcohol dehydrogenase-like</fullName>
    </submittedName>
</protein>
<evidence type="ECO:0000256" key="1">
    <source>
        <dbReference type="ARBA" id="ARBA00001947"/>
    </source>
</evidence>
<evidence type="ECO:0000259" key="9">
    <source>
        <dbReference type="Pfam" id="PF00107"/>
    </source>
</evidence>
<keyword evidence="4 8" id="KW-0862">Zinc</keyword>
<evidence type="ECO:0000259" key="10">
    <source>
        <dbReference type="Pfam" id="PF08240"/>
    </source>
</evidence>
<dbReference type="Pfam" id="PF08240">
    <property type="entry name" value="ADH_N"/>
    <property type="match status" value="1"/>
</dbReference>
<dbReference type="Pfam" id="PF00107">
    <property type="entry name" value="ADH_zinc_N"/>
    <property type="match status" value="1"/>
</dbReference>
<dbReference type="GO" id="GO:0046294">
    <property type="term" value="P:formaldehyde catabolic process"/>
    <property type="evidence" value="ECO:0007669"/>
    <property type="project" value="TreeGrafter"/>
</dbReference>
<dbReference type="PANTHER" id="PTHR43880">
    <property type="entry name" value="ALCOHOL DEHYDROGENASE"/>
    <property type="match status" value="1"/>
</dbReference>
<dbReference type="PANTHER" id="PTHR43880:SF38">
    <property type="entry name" value="ALCOHOL DEHYDROGENASE-RELATED"/>
    <property type="match status" value="1"/>
</dbReference>
<evidence type="ECO:0000256" key="2">
    <source>
        <dbReference type="ARBA" id="ARBA00011738"/>
    </source>
</evidence>
<dbReference type="FunFam" id="3.90.180.10:FF:000067">
    <property type="entry name" value="alcohol dehydrogenase 1-like isoform X1"/>
    <property type="match status" value="1"/>
</dbReference>
<dbReference type="FunFam" id="3.40.50.720:FF:000003">
    <property type="entry name" value="S-(hydroxymethyl)glutathione dehydrogenase"/>
    <property type="match status" value="1"/>
</dbReference>
<evidence type="ECO:0000256" key="8">
    <source>
        <dbReference type="RuleBase" id="RU361277"/>
    </source>
</evidence>
<evidence type="ECO:0000256" key="6">
    <source>
        <dbReference type="ARBA" id="ARBA00023027"/>
    </source>
</evidence>
<reference evidence="11" key="2">
    <citation type="submission" date="2017-06" db="EMBL/GenBank/DDBJ databases">
        <title>The pomegranate genome and the genomics of punicalagin biosynthesis.</title>
        <authorList>
            <person name="Xu C."/>
        </authorList>
    </citation>
    <scope>NUCLEOTIDE SEQUENCE [LARGE SCALE GENOMIC DNA]</scope>
    <source>
        <tissue evidence="11">Fresh leaf</tissue>
    </source>
</reference>
<accession>A0A218WW62</accession>
<name>A0A218WW62_PUNGR</name>
<dbReference type="GO" id="GO:0008270">
    <property type="term" value="F:zinc ion binding"/>
    <property type="evidence" value="ECO:0007669"/>
    <property type="project" value="InterPro"/>
</dbReference>
<dbReference type="Proteomes" id="UP000197138">
    <property type="component" value="Unassembled WGS sequence"/>
</dbReference>
<evidence type="ECO:0000313" key="12">
    <source>
        <dbReference type="Proteomes" id="UP000197138"/>
    </source>
</evidence>
<dbReference type="OrthoDB" id="417550at2759"/>
<evidence type="ECO:0000256" key="5">
    <source>
        <dbReference type="ARBA" id="ARBA00023002"/>
    </source>
</evidence>
<dbReference type="InterPro" id="IPR036291">
    <property type="entry name" value="NAD(P)-bd_dom_sf"/>
</dbReference>
<dbReference type="InterPro" id="IPR011032">
    <property type="entry name" value="GroES-like_sf"/>
</dbReference>
<dbReference type="Gene3D" id="3.90.180.10">
    <property type="entry name" value="Medium-chain alcohol dehydrogenases, catalytic domain"/>
    <property type="match status" value="1"/>
</dbReference>
<dbReference type="PROSITE" id="PS00059">
    <property type="entry name" value="ADH_ZINC"/>
    <property type="match status" value="1"/>
</dbReference>